<evidence type="ECO:0000313" key="2">
    <source>
        <dbReference type="Proteomes" id="UP000599383"/>
    </source>
</evidence>
<comment type="caution">
    <text evidence="1">The sequence shown here is derived from an EMBL/GenBank/DDBJ whole genome shotgun (WGS) entry which is preliminary data.</text>
</comment>
<accession>A0ABX1WD91</accession>
<name>A0ABX1WD91_9RHOB</name>
<sequence>MGFQNQLEGKMIQNGSLKESSSVVLGVDYQAAGLAVALDNAIFLDNCKLQDVHLRALEASDGIEKALYRSTDVLIDQI</sequence>
<protein>
    <submittedName>
        <fullName evidence="1">Uncharacterized protein</fullName>
    </submittedName>
</protein>
<keyword evidence="2" id="KW-1185">Reference proteome</keyword>
<reference evidence="1 2" key="1">
    <citation type="submission" date="2019-12" db="EMBL/GenBank/DDBJ databases">
        <title>Ruegeria JWLKs population differentiation of coral mucus and skeleton niches.</title>
        <authorList>
            <person name="Luo D."/>
        </authorList>
    </citation>
    <scope>NUCLEOTIDE SEQUENCE [LARGE SCALE GENOMIC DNA]</scope>
    <source>
        <strain evidence="1 2">HKCCD6238</strain>
    </source>
</reference>
<dbReference type="EMBL" id="WVQY01000005">
    <property type="protein sequence ID" value="NOD31298.1"/>
    <property type="molecule type" value="Genomic_DNA"/>
</dbReference>
<proteinExistence type="predicted"/>
<organism evidence="1 2">
    <name type="scientific">Ruegeria atlantica</name>
    <dbReference type="NCBI Taxonomy" id="81569"/>
    <lineage>
        <taxon>Bacteria</taxon>
        <taxon>Pseudomonadati</taxon>
        <taxon>Pseudomonadota</taxon>
        <taxon>Alphaproteobacteria</taxon>
        <taxon>Rhodobacterales</taxon>
        <taxon>Roseobacteraceae</taxon>
        <taxon>Ruegeria</taxon>
    </lineage>
</organism>
<dbReference type="Proteomes" id="UP000599383">
    <property type="component" value="Unassembled WGS sequence"/>
</dbReference>
<evidence type="ECO:0000313" key="1">
    <source>
        <dbReference type="EMBL" id="NOD31298.1"/>
    </source>
</evidence>
<gene>
    <name evidence="1" type="ORF">GS617_13550</name>
</gene>